<feature type="domain" description="FtsX extracellular" evidence="2">
    <location>
        <begin position="202"/>
        <end position="318"/>
    </location>
</feature>
<dbReference type="Proteomes" id="UP001589647">
    <property type="component" value="Unassembled WGS sequence"/>
</dbReference>
<dbReference type="EMBL" id="JBHMEI010000006">
    <property type="protein sequence ID" value="MFB9201737.1"/>
    <property type="molecule type" value="Genomic_DNA"/>
</dbReference>
<evidence type="ECO:0000313" key="4">
    <source>
        <dbReference type="Proteomes" id="UP001589647"/>
    </source>
</evidence>
<comment type="caution">
    <text evidence="3">The sequence shown here is derived from an EMBL/GenBank/DDBJ whole genome shotgun (WGS) entry which is preliminary data.</text>
</comment>
<evidence type="ECO:0000259" key="2">
    <source>
        <dbReference type="Pfam" id="PF18075"/>
    </source>
</evidence>
<reference evidence="3 4" key="1">
    <citation type="submission" date="2024-09" db="EMBL/GenBank/DDBJ databases">
        <authorList>
            <person name="Sun Q."/>
            <person name="Mori K."/>
        </authorList>
    </citation>
    <scope>NUCLEOTIDE SEQUENCE [LARGE SCALE GENOMIC DNA]</scope>
    <source>
        <strain evidence="3 4">CCM 3426</strain>
    </source>
</reference>
<keyword evidence="4" id="KW-1185">Reference proteome</keyword>
<protein>
    <submittedName>
        <fullName evidence="3">Permease-like cell division protein FtsX</fullName>
    </submittedName>
</protein>
<sequence>MNSPMEDRLRDALTEAGAAVNTATLKPLRAPERRRSWVDLRLVSAAVAVVLAGATTAVWLGLRGDEHVATLAGPTGGQSDALELSIFLCSRSATGKARSCQEQGVTPEQVKSIEKAAKEVPGATSLTYVDQAEAFESFRRDFAHNQPLLDAVTVYDLRASFRLRLEPGTDPVRVKQTLVLLPGVEDIDLVPSAASLPSSDDQVTVFLCGDGTELPTCGAERALDSEKVTKEGKGATTRQKNEIVALLRASRQVKSIFFDDRSTAYENFKRSNKDNKTLLAATRVEEMPESYRLEMRTERGDWSALLKALRKQRGVASVVDRRCVVDAAMAMARYRVSLPKGQDCRTGG</sequence>
<dbReference type="RefSeq" id="WP_189647376.1">
    <property type="nucleotide sequence ID" value="NZ_BMRC01000004.1"/>
</dbReference>
<feature type="transmembrane region" description="Helical" evidence="1">
    <location>
        <begin position="42"/>
        <end position="62"/>
    </location>
</feature>
<gene>
    <name evidence="3" type="ORF">ACFFV7_11080</name>
</gene>
<dbReference type="InterPro" id="IPR040690">
    <property type="entry name" value="FtsX_ECD"/>
</dbReference>
<accession>A0ABV5IB24</accession>
<name>A0ABV5IB24_9ACTN</name>
<keyword evidence="1" id="KW-0472">Membrane</keyword>
<organism evidence="3 4">
    <name type="scientific">Nonomuraea spiralis</name>
    <dbReference type="NCBI Taxonomy" id="46182"/>
    <lineage>
        <taxon>Bacteria</taxon>
        <taxon>Bacillati</taxon>
        <taxon>Actinomycetota</taxon>
        <taxon>Actinomycetes</taxon>
        <taxon>Streptosporangiales</taxon>
        <taxon>Streptosporangiaceae</taxon>
        <taxon>Nonomuraea</taxon>
    </lineage>
</organism>
<evidence type="ECO:0000256" key="1">
    <source>
        <dbReference type="SAM" id="Phobius"/>
    </source>
</evidence>
<dbReference type="Pfam" id="PF18075">
    <property type="entry name" value="FtsX_ECD"/>
    <property type="match status" value="2"/>
</dbReference>
<dbReference type="Gene3D" id="3.30.70.3040">
    <property type="match status" value="2"/>
</dbReference>
<feature type="domain" description="FtsX extracellular" evidence="2">
    <location>
        <begin position="83"/>
        <end position="187"/>
    </location>
</feature>
<evidence type="ECO:0000313" key="3">
    <source>
        <dbReference type="EMBL" id="MFB9201737.1"/>
    </source>
</evidence>
<keyword evidence="1" id="KW-1133">Transmembrane helix</keyword>
<proteinExistence type="predicted"/>
<keyword evidence="1" id="KW-0812">Transmembrane</keyword>